<dbReference type="PANTHER" id="PTHR43549:SF3">
    <property type="entry name" value="MULTIDRUG RESISTANCE PROTEIN YPNP-RELATED"/>
    <property type="match status" value="1"/>
</dbReference>
<reference evidence="9 10" key="1">
    <citation type="submission" date="2019-06" db="EMBL/GenBank/DDBJ databases">
        <title>Sequencing the genomes of 1000 actinobacteria strains.</title>
        <authorList>
            <person name="Klenk H.-P."/>
        </authorList>
    </citation>
    <scope>NUCLEOTIDE SEQUENCE [LARGE SCALE GENOMIC DNA]</scope>
    <source>
        <strain evidence="9 10">DSM 43866</strain>
    </source>
</reference>
<keyword evidence="2" id="KW-0813">Transport</keyword>
<dbReference type="PANTHER" id="PTHR43549">
    <property type="entry name" value="MULTIDRUG RESISTANCE PROTEIN YPNP-RELATED"/>
    <property type="match status" value="1"/>
</dbReference>
<keyword evidence="5 7" id="KW-1133">Transmembrane helix</keyword>
<feature type="transmembrane region" description="Helical" evidence="7">
    <location>
        <begin position="408"/>
        <end position="427"/>
    </location>
</feature>
<comment type="subcellular location">
    <subcellularLocation>
        <location evidence="1">Cell membrane</location>
        <topology evidence="1">Multi-pass membrane protein</topology>
    </subcellularLocation>
</comment>
<evidence type="ECO:0000256" key="7">
    <source>
        <dbReference type="SAM" id="Phobius"/>
    </source>
</evidence>
<gene>
    <name evidence="9" type="ORF">FHX34_107306</name>
</gene>
<dbReference type="InterPro" id="IPR006342">
    <property type="entry name" value="FkbM_mtfrase"/>
</dbReference>
<comment type="caution">
    <text evidence="9">The sequence shown here is derived from an EMBL/GenBank/DDBJ whole genome shotgun (WGS) entry which is preliminary data.</text>
</comment>
<feature type="transmembrane region" description="Helical" evidence="7">
    <location>
        <begin position="164"/>
        <end position="181"/>
    </location>
</feature>
<dbReference type="EMBL" id="VIWY01000007">
    <property type="protein sequence ID" value="TWG10809.1"/>
    <property type="molecule type" value="Genomic_DNA"/>
</dbReference>
<evidence type="ECO:0000256" key="2">
    <source>
        <dbReference type="ARBA" id="ARBA00022448"/>
    </source>
</evidence>
<dbReference type="SUPFAM" id="SSF53335">
    <property type="entry name" value="S-adenosyl-L-methionine-dependent methyltransferases"/>
    <property type="match status" value="1"/>
</dbReference>
<keyword evidence="10" id="KW-1185">Reference proteome</keyword>
<dbReference type="Pfam" id="PF01554">
    <property type="entry name" value="MatE"/>
    <property type="match status" value="2"/>
</dbReference>
<dbReference type="NCBIfam" id="TIGR00797">
    <property type="entry name" value="matE"/>
    <property type="match status" value="1"/>
</dbReference>
<evidence type="ECO:0000313" key="10">
    <source>
        <dbReference type="Proteomes" id="UP000320239"/>
    </source>
</evidence>
<evidence type="ECO:0000256" key="1">
    <source>
        <dbReference type="ARBA" id="ARBA00004651"/>
    </source>
</evidence>
<feature type="transmembrane region" description="Helical" evidence="7">
    <location>
        <begin position="378"/>
        <end position="402"/>
    </location>
</feature>
<accession>A0A561VGS6</accession>
<feature type="transmembrane region" description="Helical" evidence="7">
    <location>
        <begin position="262"/>
        <end position="291"/>
    </location>
</feature>
<feature type="transmembrane region" description="Helical" evidence="7">
    <location>
        <begin position="353"/>
        <end position="371"/>
    </location>
</feature>
<dbReference type="GO" id="GO:0015297">
    <property type="term" value="F:antiporter activity"/>
    <property type="evidence" value="ECO:0007669"/>
    <property type="project" value="InterPro"/>
</dbReference>
<feature type="transmembrane region" description="Helical" evidence="7">
    <location>
        <begin position="56"/>
        <end position="76"/>
    </location>
</feature>
<dbReference type="Gene3D" id="3.40.50.150">
    <property type="entry name" value="Vaccinia Virus protein VP39"/>
    <property type="match status" value="1"/>
</dbReference>
<keyword evidence="4 7" id="KW-0812">Transmembrane</keyword>
<dbReference type="AlphaFoldDB" id="A0A561VGS6"/>
<feature type="transmembrane region" description="Helical" evidence="7">
    <location>
        <begin position="88"/>
        <end position="112"/>
    </location>
</feature>
<dbReference type="NCBIfam" id="TIGR01444">
    <property type="entry name" value="fkbM_fam"/>
    <property type="match status" value="1"/>
</dbReference>
<keyword evidence="3" id="KW-1003">Cell membrane</keyword>
<feature type="transmembrane region" description="Helical" evidence="7">
    <location>
        <begin position="187"/>
        <end position="208"/>
    </location>
</feature>
<evidence type="ECO:0000313" key="9">
    <source>
        <dbReference type="EMBL" id="TWG10809.1"/>
    </source>
</evidence>
<evidence type="ECO:0000256" key="4">
    <source>
        <dbReference type="ARBA" id="ARBA00022692"/>
    </source>
</evidence>
<dbReference type="GO" id="GO:0005886">
    <property type="term" value="C:plasma membrane"/>
    <property type="evidence" value="ECO:0007669"/>
    <property type="project" value="UniProtKB-SubCell"/>
</dbReference>
<evidence type="ECO:0000256" key="6">
    <source>
        <dbReference type="ARBA" id="ARBA00023136"/>
    </source>
</evidence>
<feature type="transmembrane region" description="Helical" evidence="7">
    <location>
        <begin position="312"/>
        <end position="333"/>
    </location>
</feature>
<organism evidence="9 10">
    <name type="scientific">Actinoplanes teichomyceticus</name>
    <dbReference type="NCBI Taxonomy" id="1867"/>
    <lineage>
        <taxon>Bacteria</taxon>
        <taxon>Bacillati</taxon>
        <taxon>Actinomycetota</taxon>
        <taxon>Actinomycetes</taxon>
        <taxon>Micromonosporales</taxon>
        <taxon>Micromonosporaceae</taxon>
        <taxon>Actinoplanes</taxon>
    </lineage>
</organism>
<name>A0A561VGS6_ACTTI</name>
<proteinExistence type="predicted"/>
<keyword evidence="6 7" id="KW-0472">Membrane</keyword>
<sequence length="686" mass="73195">MNDLTRGPVLAAIVRFGLPLGVANLAQQGYLLVDSAIVGHYLGVPGLAAVGASQPLFTLLSAVFIGIATAFTVRLSHRTGAGVAPDRAVAGGLVLLTLGWSVACLALTVLFADPLLHLIGVPDPIAAEARRFLLGLAAGLPAVFGLGAVTAVQRGLGDPGSAMSVTILTSVLNAAFVWWFVGPLDGGITGAALATGVANLLGLGVALLQVRRVWRPAATPAAGLRRELRETLRLGVPMGAQQLLIGLGVLALVGIVTPYGDVALAAVTVVARLELFIGLVFLNLSGALMAFVAQNRGAGRPDRVRDGVRRTLWLTVALTAVVSAGMLLGRTQIAAAFGGDPATQQVIVRYLEITGPFLVLYTVMVVAHGWLTGIGRPAVPLICTVLSFVLVRLPLSYLFGIWWGVDGILWAIVAGWLVGAAYTALAARRRSHPAPTMEDTVDTLKMVDLGPGLTFWAPSEREARFVYEEIFEQGCYAGLSLPDDAFIVDVGANIGLFSYFIRQQRPGARILAFEPMPETLAALRSNADRHGFADLRIEECALGADHEEKVEFTYYPLLPGNSTRYPEEKELQKSVMVEIEPPDDVVRELTGETVVAEVQRLSSFLRADQRVDLLKIDVEGAELDVLRGIDDEHWPLIQHVVLEVQDIEGRLAVIRDLLAGHGFTVDIQAAPMIPAAVRHFVVRAGR</sequence>
<dbReference type="InterPro" id="IPR029063">
    <property type="entry name" value="SAM-dependent_MTases_sf"/>
</dbReference>
<dbReference type="Proteomes" id="UP000320239">
    <property type="component" value="Unassembled WGS sequence"/>
</dbReference>
<evidence type="ECO:0000256" key="5">
    <source>
        <dbReference type="ARBA" id="ARBA00022989"/>
    </source>
</evidence>
<feature type="transmembrane region" description="Helical" evidence="7">
    <location>
        <begin position="132"/>
        <end position="152"/>
    </location>
</feature>
<evidence type="ECO:0000259" key="8">
    <source>
        <dbReference type="Pfam" id="PF05050"/>
    </source>
</evidence>
<dbReference type="Pfam" id="PF05050">
    <property type="entry name" value="Methyltransf_21"/>
    <property type="match status" value="1"/>
</dbReference>
<dbReference type="GO" id="GO:0042910">
    <property type="term" value="F:xenobiotic transmembrane transporter activity"/>
    <property type="evidence" value="ECO:0007669"/>
    <property type="project" value="InterPro"/>
</dbReference>
<feature type="transmembrane region" description="Helical" evidence="7">
    <location>
        <begin position="234"/>
        <end position="256"/>
    </location>
</feature>
<dbReference type="InterPro" id="IPR052031">
    <property type="entry name" value="Membrane_Transporter-Flippase"/>
</dbReference>
<evidence type="ECO:0000256" key="3">
    <source>
        <dbReference type="ARBA" id="ARBA00022475"/>
    </source>
</evidence>
<dbReference type="InterPro" id="IPR002528">
    <property type="entry name" value="MATE_fam"/>
</dbReference>
<protein>
    <submittedName>
        <fullName evidence="9">Putative MATE family efflux protein</fullName>
    </submittedName>
</protein>
<feature type="domain" description="Methyltransferase FkbM" evidence="8">
    <location>
        <begin position="489"/>
        <end position="663"/>
    </location>
</feature>
<dbReference type="RefSeq" id="WP_164465831.1">
    <property type="nucleotide sequence ID" value="NZ_BOMX01000064.1"/>
</dbReference>